<protein>
    <submittedName>
        <fullName evidence="1">Uncharacterized protein</fullName>
    </submittedName>
</protein>
<evidence type="ECO:0000313" key="1">
    <source>
        <dbReference type="EMBL" id="NKQ58532.1"/>
    </source>
</evidence>
<gene>
    <name evidence="1" type="ORF">HFP15_37365</name>
</gene>
<proteinExistence type="predicted"/>
<reference evidence="1 2" key="1">
    <citation type="submission" date="2020-04" db="EMBL/GenBank/DDBJ databases">
        <title>Novel species.</title>
        <authorList>
            <person name="Teo W.F.A."/>
            <person name="Lipun K."/>
            <person name="Srisuk N."/>
            <person name="Duangmal K."/>
        </authorList>
    </citation>
    <scope>NUCLEOTIDE SEQUENCE [LARGE SCALE GENOMIC DNA]</scope>
    <source>
        <strain evidence="1 2">K13G38</strain>
    </source>
</reference>
<name>A0ABX1JFF9_9PSEU</name>
<sequence length="103" mass="11465">MSDTRGYYHQLSVRARNLRDGVDDAINALLRLHQQVAEVGKADMDLPGVMRDTEHRDLQQCVESALFAARAAERITLVHISEVDHEIIVHGFTTALEEEGGAI</sequence>
<evidence type="ECO:0000313" key="2">
    <source>
        <dbReference type="Proteomes" id="UP000715441"/>
    </source>
</evidence>
<accession>A0ABX1JFF9</accession>
<dbReference type="EMBL" id="JAAXLS010000059">
    <property type="protein sequence ID" value="NKQ58532.1"/>
    <property type="molecule type" value="Genomic_DNA"/>
</dbReference>
<dbReference type="Proteomes" id="UP000715441">
    <property type="component" value="Unassembled WGS sequence"/>
</dbReference>
<organism evidence="1 2">
    <name type="scientific">Amycolatopsis acididurans</name>
    <dbReference type="NCBI Taxonomy" id="2724524"/>
    <lineage>
        <taxon>Bacteria</taxon>
        <taxon>Bacillati</taxon>
        <taxon>Actinomycetota</taxon>
        <taxon>Actinomycetes</taxon>
        <taxon>Pseudonocardiales</taxon>
        <taxon>Pseudonocardiaceae</taxon>
        <taxon>Amycolatopsis</taxon>
    </lineage>
</organism>
<keyword evidence="2" id="KW-1185">Reference proteome</keyword>
<comment type="caution">
    <text evidence="1">The sequence shown here is derived from an EMBL/GenBank/DDBJ whole genome shotgun (WGS) entry which is preliminary data.</text>
</comment>
<dbReference type="RefSeq" id="WP_168522458.1">
    <property type="nucleotide sequence ID" value="NZ_JAAXLS010000059.1"/>
</dbReference>